<dbReference type="Pfam" id="PF00646">
    <property type="entry name" value="F-box"/>
    <property type="match status" value="1"/>
</dbReference>
<gene>
    <name evidence="2" type="ORF">SETIT_2G346700v2</name>
</gene>
<reference evidence="2" key="1">
    <citation type="journal article" date="2012" name="Nat. Biotechnol.">
        <title>Reference genome sequence of the model plant Setaria.</title>
        <authorList>
            <person name="Bennetzen J.L."/>
            <person name="Schmutz J."/>
            <person name="Wang H."/>
            <person name="Percifield R."/>
            <person name="Hawkins J."/>
            <person name="Pontaroli A.C."/>
            <person name="Estep M."/>
            <person name="Feng L."/>
            <person name="Vaughn J.N."/>
            <person name="Grimwood J."/>
            <person name="Jenkins J."/>
            <person name="Barry K."/>
            <person name="Lindquist E."/>
            <person name="Hellsten U."/>
            <person name="Deshpande S."/>
            <person name="Wang X."/>
            <person name="Wu X."/>
            <person name="Mitros T."/>
            <person name="Triplett J."/>
            <person name="Yang X."/>
            <person name="Ye C.Y."/>
            <person name="Mauro-Herrera M."/>
            <person name="Wang L."/>
            <person name="Li P."/>
            <person name="Sharma M."/>
            <person name="Sharma R."/>
            <person name="Ronald P.C."/>
            <person name="Panaud O."/>
            <person name="Kellogg E.A."/>
            <person name="Brutnell T.P."/>
            <person name="Doust A.N."/>
            <person name="Tuskan G.A."/>
            <person name="Rokhsar D."/>
            <person name="Devos K.M."/>
        </authorList>
    </citation>
    <scope>NUCLEOTIDE SEQUENCE [LARGE SCALE GENOMIC DNA]</scope>
    <source>
        <strain evidence="2">Yugu1</strain>
    </source>
</reference>
<dbReference type="PROSITE" id="PS50181">
    <property type="entry name" value="FBOX"/>
    <property type="match status" value="1"/>
</dbReference>
<evidence type="ECO:0000313" key="2">
    <source>
        <dbReference type="EMBL" id="RCV13439.1"/>
    </source>
</evidence>
<dbReference type="PANTHER" id="PTHR34709:SF72">
    <property type="entry name" value="OS07G0130000 PROTEIN"/>
    <property type="match status" value="1"/>
</dbReference>
<proteinExistence type="predicted"/>
<protein>
    <recommendedName>
        <fullName evidence="1">F-box domain-containing protein</fullName>
    </recommendedName>
</protein>
<feature type="domain" description="F-box" evidence="1">
    <location>
        <begin position="10"/>
        <end position="59"/>
    </location>
</feature>
<accession>A0A368Q684</accession>
<evidence type="ECO:0000259" key="1">
    <source>
        <dbReference type="PROSITE" id="PS50181"/>
    </source>
</evidence>
<name>A0A368Q684_SETIT</name>
<sequence>MATWGSHGGVDRISSLPDHLLHTILLHLSDAEAAARTTILSRRWRRVWAHLPELSFRYHRDAGARTWAHRRVDAALAAYPGPTVTLLDIDLPLWAPAPREHPVDPDRDDPLLRFLASQRVAGELRLLLRDRGWGDVVLPPCERVTAISLSVIALTLRFQPLPDGGTFAALAILRITSARVDSRELGDVLSSRCPRLKELYLKRVGLMKDRDRVLSIRSNSLERLEMDMKVYHGARLQVIAPKLRVFVSPRIFSDAPIVAPMLLEMCWDGPYDPSRRHLGEAGRHLQRLDIAKNTTPAATMLMRQFYAVHELQLTVQIWKGNQEYNRYLTLINSLPKCEVLVVGFVVTQHAIKPVMLQFLNRCVGVKKIVVRCLVYHTNKCQCKTWECQCDGSKQSHKIDSTALDSLELVEIKENMEAYHKVEFVKLLCEYSANFQKRMNITITENRYSEYIREKICNIHVPNDKVVINVRSRRAGT</sequence>
<dbReference type="InterPro" id="IPR036047">
    <property type="entry name" value="F-box-like_dom_sf"/>
</dbReference>
<dbReference type="OrthoDB" id="692677at2759"/>
<dbReference type="AlphaFoldDB" id="A0A368Q684"/>
<dbReference type="InterPro" id="IPR001810">
    <property type="entry name" value="F-box_dom"/>
</dbReference>
<dbReference type="PANTHER" id="PTHR34709">
    <property type="entry name" value="OS10G0396666 PROTEIN"/>
    <property type="match status" value="1"/>
</dbReference>
<organism evidence="2">
    <name type="scientific">Setaria italica</name>
    <name type="common">Foxtail millet</name>
    <name type="synonym">Panicum italicum</name>
    <dbReference type="NCBI Taxonomy" id="4555"/>
    <lineage>
        <taxon>Eukaryota</taxon>
        <taxon>Viridiplantae</taxon>
        <taxon>Streptophyta</taxon>
        <taxon>Embryophyta</taxon>
        <taxon>Tracheophyta</taxon>
        <taxon>Spermatophyta</taxon>
        <taxon>Magnoliopsida</taxon>
        <taxon>Liliopsida</taxon>
        <taxon>Poales</taxon>
        <taxon>Poaceae</taxon>
        <taxon>PACMAD clade</taxon>
        <taxon>Panicoideae</taxon>
        <taxon>Panicodae</taxon>
        <taxon>Paniceae</taxon>
        <taxon>Cenchrinae</taxon>
        <taxon>Setaria</taxon>
    </lineage>
</organism>
<dbReference type="InterPro" id="IPR055312">
    <property type="entry name" value="FBL15-like"/>
</dbReference>
<dbReference type="EMBL" id="CM003529">
    <property type="protein sequence ID" value="RCV13439.1"/>
    <property type="molecule type" value="Genomic_DNA"/>
</dbReference>
<reference evidence="2" key="2">
    <citation type="submission" date="2015-07" db="EMBL/GenBank/DDBJ databases">
        <authorList>
            <person name="Noorani M."/>
        </authorList>
    </citation>
    <scope>NUCLEOTIDE SEQUENCE</scope>
    <source>
        <strain evidence="2">Yugu1</strain>
    </source>
</reference>
<dbReference type="SUPFAM" id="SSF81383">
    <property type="entry name" value="F-box domain"/>
    <property type="match status" value="1"/>
</dbReference>